<dbReference type="InterPro" id="IPR000630">
    <property type="entry name" value="Ribosomal_uS8"/>
</dbReference>
<organism evidence="7 8">
    <name type="scientific">Candidatus Nealsonbacteria bacterium CG03_land_8_20_14_0_80_36_12</name>
    <dbReference type="NCBI Taxonomy" id="1974701"/>
    <lineage>
        <taxon>Bacteria</taxon>
        <taxon>Candidatus Nealsoniibacteriota</taxon>
    </lineage>
</organism>
<evidence type="ECO:0000256" key="1">
    <source>
        <dbReference type="ARBA" id="ARBA00006471"/>
    </source>
</evidence>
<sequence length="139" mass="15709">MADPIANILTSIRNAQAVKKDTVSIPFSNLKYEIANILEKEKFIEKVEKIGRKTKKIIKIILKYQDKTPAESQSHQKQPAISGLKMISKPGKRIYLPFKKIKKVRGGYGIAIISTSKGLMIDREARKKKLGGEVICEIW</sequence>
<dbReference type="GO" id="GO:0003735">
    <property type="term" value="F:structural constituent of ribosome"/>
    <property type="evidence" value="ECO:0007669"/>
    <property type="project" value="InterPro"/>
</dbReference>
<reference evidence="8" key="1">
    <citation type="submission" date="2017-09" db="EMBL/GenBank/DDBJ databases">
        <title>Depth-based differentiation of microbial function through sediment-hosted aquifers and enrichment of novel symbionts in the deep terrestrial subsurface.</title>
        <authorList>
            <person name="Probst A.J."/>
            <person name="Ladd B."/>
            <person name="Jarett J.K."/>
            <person name="Geller-Mcgrath D.E."/>
            <person name="Sieber C.M.K."/>
            <person name="Emerson J.B."/>
            <person name="Anantharaman K."/>
            <person name="Thomas B.C."/>
            <person name="Malmstrom R."/>
            <person name="Stieglmeier M."/>
            <person name="Klingl A."/>
            <person name="Woyke T."/>
            <person name="Ryan C.M."/>
            <person name="Banfield J.F."/>
        </authorList>
    </citation>
    <scope>NUCLEOTIDE SEQUENCE [LARGE SCALE GENOMIC DNA]</scope>
</reference>
<evidence type="ECO:0000313" key="7">
    <source>
        <dbReference type="EMBL" id="PIV12782.1"/>
    </source>
</evidence>
<keyword evidence="5" id="KW-0694">RNA-binding</keyword>
<dbReference type="Gene3D" id="3.30.1490.10">
    <property type="match status" value="1"/>
</dbReference>
<dbReference type="SUPFAM" id="SSF56047">
    <property type="entry name" value="Ribosomal protein S8"/>
    <property type="match status" value="1"/>
</dbReference>
<proteinExistence type="inferred from homology"/>
<dbReference type="PANTHER" id="PTHR11758">
    <property type="entry name" value="40S RIBOSOMAL PROTEIN S15A"/>
    <property type="match status" value="1"/>
</dbReference>
<dbReference type="HAMAP" id="MF_01302_B">
    <property type="entry name" value="Ribosomal_uS8_B"/>
    <property type="match status" value="1"/>
</dbReference>
<comment type="function">
    <text evidence="5">One of the primary rRNA binding proteins, it binds directly to 16S rRNA central domain where it helps coordinate assembly of the platform of the 30S subunit.</text>
</comment>
<dbReference type="AlphaFoldDB" id="A0A2M7BYN3"/>
<keyword evidence="5" id="KW-0699">rRNA-binding</keyword>
<dbReference type="EMBL" id="PEUV01000016">
    <property type="protein sequence ID" value="PIV12782.1"/>
    <property type="molecule type" value="Genomic_DNA"/>
</dbReference>
<evidence type="ECO:0000256" key="4">
    <source>
        <dbReference type="ARBA" id="ARBA00035258"/>
    </source>
</evidence>
<dbReference type="NCBIfam" id="NF001109">
    <property type="entry name" value="PRK00136.1"/>
    <property type="match status" value="1"/>
</dbReference>
<dbReference type="GO" id="GO:0005840">
    <property type="term" value="C:ribosome"/>
    <property type="evidence" value="ECO:0007669"/>
    <property type="project" value="UniProtKB-KW"/>
</dbReference>
<evidence type="ECO:0000256" key="3">
    <source>
        <dbReference type="ARBA" id="ARBA00023274"/>
    </source>
</evidence>
<dbReference type="Gene3D" id="3.30.1370.30">
    <property type="match status" value="1"/>
</dbReference>
<dbReference type="Proteomes" id="UP000230324">
    <property type="component" value="Unassembled WGS sequence"/>
</dbReference>
<protein>
    <recommendedName>
        <fullName evidence="4 5">Small ribosomal subunit protein uS8</fullName>
    </recommendedName>
</protein>
<accession>A0A2M7BYN3</accession>
<dbReference type="PROSITE" id="PS00053">
    <property type="entry name" value="RIBOSOMAL_S8"/>
    <property type="match status" value="1"/>
</dbReference>
<dbReference type="Pfam" id="PF00410">
    <property type="entry name" value="Ribosomal_S8"/>
    <property type="match status" value="1"/>
</dbReference>
<dbReference type="InterPro" id="IPR047863">
    <property type="entry name" value="Ribosomal_uS8_CS"/>
</dbReference>
<keyword evidence="3 5" id="KW-0687">Ribonucleoprotein</keyword>
<evidence type="ECO:0000256" key="5">
    <source>
        <dbReference type="HAMAP-Rule" id="MF_01302"/>
    </source>
</evidence>
<comment type="caution">
    <text evidence="7">The sequence shown here is derived from an EMBL/GenBank/DDBJ whole genome shotgun (WGS) entry which is preliminary data.</text>
</comment>
<dbReference type="InterPro" id="IPR035987">
    <property type="entry name" value="Ribosomal_uS8_sf"/>
</dbReference>
<keyword evidence="2 5" id="KW-0689">Ribosomal protein</keyword>
<dbReference type="GO" id="GO:1990904">
    <property type="term" value="C:ribonucleoprotein complex"/>
    <property type="evidence" value="ECO:0007669"/>
    <property type="project" value="UniProtKB-KW"/>
</dbReference>
<evidence type="ECO:0000256" key="2">
    <source>
        <dbReference type="ARBA" id="ARBA00022980"/>
    </source>
</evidence>
<dbReference type="GO" id="GO:0006412">
    <property type="term" value="P:translation"/>
    <property type="evidence" value="ECO:0007669"/>
    <property type="project" value="UniProtKB-UniRule"/>
</dbReference>
<dbReference type="GO" id="GO:0005737">
    <property type="term" value="C:cytoplasm"/>
    <property type="evidence" value="ECO:0007669"/>
    <property type="project" value="UniProtKB-ARBA"/>
</dbReference>
<dbReference type="GO" id="GO:0019843">
    <property type="term" value="F:rRNA binding"/>
    <property type="evidence" value="ECO:0007669"/>
    <property type="project" value="UniProtKB-UniRule"/>
</dbReference>
<evidence type="ECO:0000313" key="8">
    <source>
        <dbReference type="Proteomes" id="UP000230324"/>
    </source>
</evidence>
<name>A0A2M7BYN3_9BACT</name>
<evidence type="ECO:0000256" key="6">
    <source>
        <dbReference type="RuleBase" id="RU003660"/>
    </source>
</evidence>
<comment type="similarity">
    <text evidence="1 5 6">Belongs to the universal ribosomal protein uS8 family.</text>
</comment>
<gene>
    <name evidence="5" type="primary">rpsH</name>
    <name evidence="7" type="ORF">COS47_00780</name>
</gene>
<comment type="subunit">
    <text evidence="5">Part of the 30S ribosomal subunit. Contacts proteins S5 and S12.</text>
</comment>
<dbReference type="FunFam" id="3.30.1490.10:FF:000001">
    <property type="entry name" value="30S ribosomal protein S8"/>
    <property type="match status" value="1"/>
</dbReference>